<evidence type="ECO:0000259" key="9">
    <source>
        <dbReference type="PROSITE" id="PS50109"/>
    </source>
</evidence>
<dbReference type="InterPro" id="IPR036890">
    <property type="entry name" value="HATPase_C_sf"/>
</dbReference>
<keyword evidence="8" id="KW-0812">Transmembrane</keyword>
<dbReference type="PANTHER" id="PTHR43065">
    <property type="entry name" value="SENSOR HISTIDINE KINASE"/>
    <property type="match status" value="1"/>
</dbReference>
<feature type="domain" description="HAMP" evidence="10">
    <location>
        <begin position="178"/>
        <end position="232"/>
    </location>
</feature>
<reference evidence="11 12" key="1">
    <citation type="submission" date="2018-04" db="EMBL/GenBank/DDBJ databases">
        <title>Massilia violaceinigra sp. nov., a novel purple-pigmented bacterium isolated from Tianshan glacier, Xinjiang, China.</title>
        <authorList>
            <person name="Wang H."/>
        </authorList>
    </citation>
    <scope>NUCLEOTIDE SEQUENCE [LARGE SCALE GENOMIC DNA]</scope>
    <source>
        <strain evidence="11 12">B448-2</strain>
    </source>
</reference>
<dbReference type="GO" id="GO:0000155">
    <property type="term" value="F:phosphorelay sensor kinase activity"/>
    <property type="evidence" value="ECO:0007669"/>
    <property type="project" value="InterPro"/>
</dbReference>
<name>A0A2U2HP62_9BURK</name>
<keyword evidence="8" id="KW-0472">Membrane</keyword>
<evidence type="ECO:0000256" key="1">
    <source>
        <dbReference type="ARBA" id="ARBA00000085"/>
    </source>
</evidence>
<gene>
    <name evidence="11" type="ORF">C7C56_007405</name>
</gene>
<organism evidence="11 12">
    <name type="scientific">Massilia glaciei</name>
    <dbReference type="NCBI Taxonomy" id="1524097"/>
    <lineage>
        <taxon>Bacteria</taxon>
        <taxon>Pseudomonadati</taxon>
        <taxon>Pseudomonadota</taxon>
        <taxon>Betaproteobacteria</taxon>
        <taxon>Burkholderiales</taxon>
        <taxon>Oxalobacteraceae</taxon>
        <taxon>Telluria group</taxon>
        <taxon>Massilia</taxon>
    </lineage>
</organism>
<keyword evidence="12" id="KW-1185">Reference proteome</keyword>
<dbReference type="AlphaFoldDB" id="A0A2U2HP62"/>
<feature type="region of interest" description="Disordered" evidence="7">
    <location>
        <begin position="530"/>
        <end position="551"/>
    </location>
</feature>
<dbReference type="PANTHER" id="PTHR43065:SF42">
    <property type="entry name" value="TWO-COMPONENT SENSOR PPRA"/>
    <property type="match status" value="1"/>
</dbReference>
<keyword evidence="6 11" id="KW-0418">Kinase</keyword>
<protein>
    <recommendedName>
        <fullName evidence="3">histidine kinase</fullName>
        <ecNumber evidence="3">2.7.13.3</ecNumber>
    </recommendedName>
</protein>
<dbReference type="RefSeq" id="WP_106756814.1">
    <property type="nucleotide sequence ID" value="NZ_PXWF02000099.1"/>
</dbReference>
<dbReference type="EC" id="2.7.13.3" evidence="3"/>
<dbReference type="InterPro" id="IPR036097">
    <property type="entry name" value="HisK_dim/P_sf"/>
</dbReference>
<dbReference type="SUPFAM" id="SSF55874">
    <property type="entry name" value="ATPase domain of HSP90 chaperone/DNA topoisomerase II/histidine kinase"/>
    <property type="match status" value="1"/>
</dbReference>
<evidence type="ECO:0000313" key="11">
    <source>
        <dbReference type="EMBL" id="PWF49283.1"/>
    </source>
</evidence>
<keyword evidence="4" id="KW-0597">Phosphoprotein</keyword>
<comment type="subcellular location">
    <subcellularLocation>
        <location evidence="2">Membrane</location>
    </subcellularLocation>
</comment>
<dbReference type="InterPro" id="IPR003594">
    <property type="entry name" value="HATPase_dom"/>
</dbReference>
<evidence type="ECO:0000256" key="7">
    <source>
        <dbReference type="SAM" id="MobiDB-lite"/>
    </source>
</evidence>
<dbReference type="EMBL" id="PXWF02000099">
    <property type="protein sequence ID" value="PWF49283.1"/>
    <property type="molecule type" value="Genomic_DNA"/>
</dbReference>
<evidence type="ECO:0000256" key="3">
    <source>
        <dbReference type="ARBA" id="ARBA00012438"/>
    </source>
</evidence>
<dbReference type="Gene3D" id="6.10.340.10">
    <property type="match status" value="1"/>
</dbReference>
<dbReference type="Pfam" id="PF02518">
    <property type="entry name" value="HATPase_c"/>
    <property type="match status" value="1"/>
</dbReference>
<feature type="compositionally biased region" description="Low complexity" evidence="7">
    <location>
        <begin position="530"/>
        <end position="540"/>
    </location>
</feature>
<evidence type="ECO:0000256" key="2">
    <source>
        <dbReference type="ARBA" id="ARBA00004370"/>
    </source>
</evidence>
<dbReference type="Gene3D" id="3.30.565.10">
    <property type="entry name" value="Histidine kinase-like ATPase, C-terminal domain"/>
    <property type="match status" value="1"/>
</dbReference>
<evidence type="ECO:0000256" key="8">
    <source>
        <dbReference type="SAM" id="Phobius"/>
    </source>
</evidence>
<dbReference type="InterPro" id="IPR005467">
    <property type="entry name" value="His_kinase_dom"/>
</dbReference>
<dbReference type="CDD" id="cd00082">
    <property type="entry name" value="HisKA"/>
    <property type="match status" value="1"/>
</dbReference>
<sequence>MFSIQSRLKLLFVVIVTVVLAISGTWSQRSLERELEGSYQRLRYGVLTRLQISLPSALWDLDKTKVDDIVEAELLPPEVTAIRVYDSSVGLFAGTMRAPDGTLVPVAAPALAPKGDVSAVLTLQNGAGGGAPVKVGTVVVSFSRAGIDAALSSQMMRKIIEVLLLDVVLILALSLSLRVVFAPLQQLRERLFELATRGTGEVEELPEQRRDELGEVIRGFNMIQRRLKSTIVRIREAEDTALRASKEAALALDDLRQTQESLMEAERLASLGSLVAGVAHEINTPVGITLTSASVLKEATDKIQAAVANGGLKKSEIMGYLDTASESATLIMNNAYRAAHLIHSFKQIAVDQASEERRRFGLGEYIGEIISSLQPKLKKGALKLHLDCPVDIVLDSYPGAFAQVVTNLLLNCVDHAFKADVSGQIRIGARVVGEQVEVYVDDDGLGIPPNVLERVFDPFFTTRRGQGGTGLGLNIVYNLVVKQFGGAIAVSSTPGEGTRFTLCIPRVTPVQERKADTAAARAHSVNAVRSHSVSAARAQAPETVDNEWDGT</sequence>
<dbReference type="InterPro" id="IPR004358">
    <property type="entry name" value="Sig_transdc_His_kin-like_C"/>
</dbReference>
<dbReference type="PROSITE" id="PS50885">
    <property type="entry name" value="HAMP"/>
    <property type="match status" value="1"/>
</dbReference>
<dbReference type="PROSITE" id="PS50109">
    <property type="entry name" value="HIS_KIN"/>
    <property type="match status" value="1"/>
</dbReference>
<keyword evidence="5" id="KW-0808">Transferase</keyword>
<evidence type="ECO:0000313" key="12">
    <source>
        <dbReference type="Proteomes" id="UP000241421"/>
    </source>
</evidence>
<keyword evidence="8" id="KW-1133">Transmembrane helix</keyword>
<dbReference type="OrthoDB" id="9812260at2"/>
<feature type="transmembrane region" description="Helical" evidence="8">
    <location>
        <begin position="162"/>
        <end position="181"/>
    </location>
</feature>
<dbReference type="GO" id="GO:0016020">
    <property type="term" value="C:membrane"/>
    <property type="evidence" value="ECO:0007669"/>
    <property type="project" value="UniProtKB-SubCell"/>
</dbReference>
<proteinExistence type="predicted"/>
<evidence type="ECO:0000256" key="5">
    <source>
        <dbReference type="ARBA" id="ARBA00022679"/>
    </source>
</evidence>
<evidence type="ECO:0000256" key="4">
    <source>
        <dbReference type="ARBA" id="ARBA00022553"/>
    </source>
</evidence>
<dbReference type="InterPro" id="IPR003661">
    <property type="entry name" value="HisK_dim/P_dom"/>
</dbReference>
<evidence type="ECO:0000259" key="10">
    <source>
        <dbReference type="PROSITE" id="PS50885"/>
    </source>
</evidence>
<dbReference type="PRINTS" id="PR00344">
    <property type="entry name" value="BCTRLSENSOR"/>
</dbReference>
<dbReference type="SUPFAM" id="SSF47384">
    <property type="entry name" value="Homodimeric domain of signal transducing histidine kinase"/>
    <property type="match status" value="1"/>
</dbReference>
<dbReference type="Gene3D" id="1.10.287.130">
    <property type="match status" value="1"/>
</dbReference>
<comment type="catalytic activity">
    <reaction evidence="1">
        <text>ATP + protein L-histidine = ADP + protein N-phospho-L-histidine.</text>
        <dbReference type="EC" id="2.7.13.3"/>
    </reaction>
</comment>
<feature type="domain" description="Histidine kinase" evidence="9">
    <location>
        <begin position="277"/>
        <end position="508"/>
    </location>
</feature>
<dbReference type="Proteomes" id="UP000241421">
    <property type="component" value="Unassembled WGS sequence"/>
</dbReference>
<evidence type="ECO:0000256" key="6">
    <source>
        <dbReference type="ARBA" id="ARBA00022777"/>
    </source>
</evidence>
<dbReference type="SMART" id="SM00387">
    <property type="entry name" value="HATPase_c"/>
    <property type="match status" value="1"/>
</dbReference>
<accession>A0A2U2HP62</accession>
<dbReference type="InterPro" id="IPR003660">
    <property type="entry name" value="HAMP_dom"/>
</dbReference>
<comment type="caution">
    <text evidence="11">The sequence shown here is derived from an EMBL/GenBank/DDBJ whole genome shotgun (WGS) entry which is preliminary data.</text>
</comment>